<dbReference type="GO" id="GO:0022857">
    <property type="term" value="F:transmembrane transporter activity"/>
    <property type="evidence" value="ECO:0007669"/>
    <property type="project" value="InterPro"/>
</dbReference>
<dbReference type="GO" id="GO:0043190">
    <property type="term" value="C:ATP-binding cassette (ABC) transporter complex"/>
    <property type="evidence" value="ECO:0007669"/>
    <property type="project" value="InterPro"/>
</dbReference>
<dbReference type="InterPro" id="IPR013611">
    <property type="entry name" value="Transp-assoc_OB_typ2"/>
</dbReference>
<sequence length="359" mass="40827">MTVLEVKGIRYYTKEKNILDIPSLEIEEGKTLSIVGPNGAGKSTLLKVLALLQKPDEGEIFYRGTVVTKTNALEIRRKMSVVFQEPLLLDGTVYENLEIGLKIRKIRKEKRKGLIEEWLEKLGIYHLRNKHVSTLSGGEAQRVSLARALVLEPEILFLDEPFSSLDQPTKEGLIQDIYLVLKKNHVTTFFVTHDFREMQYFSDIACVMIDGKIAQKAKPVDILNKPADERIAKFVGIENIFNGIISEIENDIYSVVLDDSKIKIKANGQYEYKIGQKIRVLIRPENISLTENKRGIENTFDGIITEVYPTGYSWKYKFSVADKTFIGSLNTNNIEVYPGKEGFICIKPESVFLISKDMI</sequence>
<evidence type="ECO:0000256" key="3">
    <source>
        <dbReference type="ARBA" id="ARBA00022840"/>
    </source>
</evidence>
<keyword evidence="3 5" id="KW-0067">ATP-binding</keyword>
<keyword evidence="6" id="KW-1185">Reference proteome</keyword>
<name>A0A5D8QCE4_9THEO</name>
<comment type="caution">
    <text evidence="5">The sequence shown here is derived from an EMBL/GenBank/DDBJ whole genome shotgun (WGS) entry which is preliminary data.</text>
</comment>
<dbReference type="InterPro" id="IPR003439">
    <property type="entry name" value="ABC_transporter-like_ATP-bd"/>
</dbReference>
<dbReference type="Pfam" id="PF08402">
    <property type="entry name" value="TOBE_2"/>
    <property type="match status" value="1"/>
</dbReference>
<organism evidence="5 6">
    <name type="scientific">Calorimonas adulescens</name>
    <dbReference type="NCBI Taxonomy" id="2606906"/>
    <lineage>
        <taxon>Bacteria</taxon>
        <taxon>Bacillati</taxon>
        <taxon>Bacillota</taxon>
        <taxon>Clostridia</taxon>
        <taxon>Thermoanaerobacterales</taxon>
        <taxon>Thermoanaerobacteraceae</taxon>
        <taxon>Calorimonas</taxon>
    </lineage>
</organism>
<dbReference type="Gene3D" id="2.40.50.100">
    <property type="match status" value="1"/>
</dbReference>
<dbReference type="GO" id="GO:0005524">
    <property type="term" value="F:ATP binding"/>
    <property type="evidence" value="ECO:0007669"/>
    <property type="project" value="UniProtKB-KW"/>
</dbReference>
<evidence type="ECO:0000256" key="2">
    <source>
        <dbReference type="ARBA" id="ARBA00022741"/>
    </source>
</evidence>
<dbReference type="InterPro" id="IPR050093">
    <property type="entry name" value="ABC_SmlMolc_Importer"/>
</dbReference>
<gene>
    <name evidence="5" type="ORF">FWJ32_10020</name>
</gene>
<dbReference type="Proteomes" id="UP000322976">
    <property type="component" value="Unassembled WGS sequence"/>
</dbReference>
<evidence type="ECO:0000259" key="4">
    <source>
        <dbReference type="PROSITE" id="PS50893"/>
    </source>
</evidence>
<dbReference type="Gene3D" id="3.40.50.300">
    <property type="entry name" value="P-loop containing nucleotide triphosphate hydrolases"/>
    <property type="match status" value="1"/>
</dbReference>
<dbReference type="InterPro" id="IPR027417">
    <property type="entry name" value="P-loop_NTPase"/>
</dbReference>
<dbReference type="SUPFAM" id="SSF50331">
    <property type="entry name" value="MOP-like"/>
    <property type="match status" value="1"/>
</dbReference>
<reference evidence="5 6" key="1">
    <citation type="submission" date="2019-08" db="EMBL/GenBank/DDBJ databases">
        <title>Calorimonas adulescens gen. nov., sp. nov., an anaerobic thermophilic bacterium from Sakhalin hot spring.</title>
        <authorList>
            <person name="Khomyakova M.A."/>
            <person name="Merkel A.Y."/>
            <person name="Novikov A."/>
            <person name="Bonch-Osmolovskaya E.A."/>
            <person name="Slobodkin A.I."/>
        </authorList>
    </citation>
    <scope>NUCLEOTIDE SEQUENCE [LARGE SCALE GENOMIC DNA]</scope>
    <source>
        <strain evidence="5 6">A05MB</strain>
    </source>
</reference>
<dbReference type="InterPro" id="IPR008995">
    <property type="entry name" value="Mo/tungstate-bd_C_term_dom"/>
</dbReference>
<dbReference type="SMART" id="SM00382">
    <property type="entry name" value="AAA"/>
    <property type="match status" value="1"/>
</dbReference>
<proteinExistence type="predicted"/>
<evidence type="ECO:0000313" key="5">
    <source>
        <dbReference type="EMBL" id="TZE81203.1"/>
    </source>
</evidence>
<accession>A0A5D8QCE4</accession>
<dbReference type="PANTHER" id="PTHR42781:SF9">
    <property type="entry name" value="AMINO ACID ABC TRANSPORTER, ATP-BINDING PROTEIN-RELATED"/>
    <property type="match status" value="1"/>
</dbReference>
<evidence type="ECO:0000256" key="1">
    <source>
        <dbReference type="ARBA" id="ARBA00022448"/>
    </source>
</evidence>
<dbReference type="RefSeq" id="WP_149545819.1">
    <property type="nucleotide sequence ID" value="NZ_VTPS01000016.1"/>
</dbReference>
<dbReference type="Pfam" id="PF00005">
    <property type="entry name" value="ABC_tran"/>
    <property type="match status" value="1"/>
</dbReference>
<dbReference type="PROSITE" id="PS50893">
    <property type="entry name" value="ABC_TRANSPORTER_2"/>
    <property type="match status" value="1"/>
</dbReference>
<dbReference type="PROSITE" id="PS00211">
    <property type="entry name" value="ABC_TRANSPORTER_1"/>
    <property type="match status" value="1"/>
</dbReference>
<protein>
    <submittedName>
        <fullName evidence="5">ABC transporter ATP-binding protein</fullName>
    </submittedName>
</protein>
<dbReference type="InterPro" id="IPR017871">
    <property type="entry name" value="ABC_transporter-like_CS"/>
</dbReference>
<keyword evidence="2" id="KW-0547">Nucleotide-binding</keyword>
<dbReference type="PANTHER" id="PTHR42781">
    <property type="entry name" value="SPERMIDINE/PUTRESCINE IMPORT ATP-BINDING PROTEIN POTA"/>
    <property type="match status" value="1"/>
</dbReference>
<dbReference type="SUPFAM" id="SSF52540">
    <property type="entry name" value="P-loop containing nucleoside triphosphate hydrolases"/>
    <property type="match status" value="1"/>
</dbReference>
<evidence type="ECO:0000313" key="6">
    <source>
        <dbReference type="Proteomes" id="UP000322976"/>
    </source>
</evidence>
<dbReference type="GO" id="GO:0016887">
    <property type="term" value="F:ATP hydrolysis activity"/>
    <property type="evidence" value="ECO:0007669"/>
    <property type="project" value="InterPro"/>
</dbReference>
<dbReference type="AlphaFoldDB" id="A0A5D8QCE4"/>
<dbReference type="InterPro" id="IPR003593">
    <property type="entry name" value="AAA+_ATPase"/>
</dbReference>
<feature type="domain" description="ABC transporter" evidence="4">
    <location>
        <begin position="4"/>
        <end position="235"/>
    </location>
</feature>
<keyword evidence="1" id="KW-0813">Transport</keyword>
<dbReference type="EMBL" id="VTPS01000016">
    <property type="protein sequence ID" value="TZE81203.1"/>
    <property type="molecule type" value="Genomic_DNA"/>
</dbReference>